<sequence>MRPTQNCLTSLDSTNTNCSDGQHISTILSEPTAAQGHDARFNQSGDDNLSCVLSDEPRTVNSEDPEALERFVLNDSFLDSAQEPFLGANDSGLCEEDADVVRQRPRSKPREENELSEFFGSSPLPLPILDQGPCT</sequence>
<feature type="region of interest" description="Disordered" evidence="1">
    <location>
        <begin position="98"/>
        <end position="135"/>
    </location>
</feature>
<dbReference type="OrthoDB" id="9990008at2759"/>
<reference evidence="2 3" key="1">
    <citation type="submission" date="2018-11" db="EMBL/GenBank/DDBJ databases">
        <authorList>
            <consortium name="Pathogen Informatics"/>
        </authorList>
    </citation>
    <scope>NUCLEOTIDE SEQUENCE [LARGE SCALE GENOMIC DNA]</scope>
</reference>
<protein>
    <submittedName>
        <fullName evidence="2">Uncharacterized protein</fullName>
    </submittedName>
</protein>
<keyword evidence="3" id="KW-1185">Reference proteome</keyword>
<name>A0A3P7NDN6_DIBLA</name>
<evidence type="ECO:0000313" key="2">
    <source>
        <dbReference type="EMBL" id="VDN32667.1"/>
    </source>
</evidence>
<evidence type="ECO:0000313" key="3">
    <source>
        <dbReference type="Proteomes" id="UP000281553"/>
    </source>
</evidence>
<proteinExistence type="predicted"/>
<evidence type="ECO:0000256" key="1">
    <source>
        <dbReference type="SAM" id="MobiDB-lite"/>
    </source>
</evidence>
<dbReference type="Proteomes" id="UP000281553">
    <property type="component" value="Unassembled WGS sequence"/>
</dbReference>
<dbReference type="EMBL" id="UYRU01082505">
    <property type="protein sequence ID" value="VDN32667.1"/>
    <property type="molecule type" value="Genomic_DNA"/>
</dbReference>
<dbReference type="AlphaFoldDB" id="A0A3P7NDN6"/>
<gene>
    <name evidence="2" type="ORF">DILT_LOCUS16026</name>
</gene>
<organism evidence="2 3">
    <name type="scientific">Dibothriocephalus latus</name>
    <name type="common">Fish tapeworm</name>
    <name type="synonym">Diphyllobothrium latum</name>
    <dbReference type="NCBI Taxonomy" id="60516"/>
    <lineage>
        <taxon>Eukaryota</taxon>
        <taxon>Metazoa</taxon>
        <taxon>Spiralia</taxon>
        <taxon>Lophotrochozoa</taxon>
        <taxon>Platyhelminthes</taxon>
        <taxon>Cestoda</taxon>
        <taxon>Eucestoda</taxon>
        <taxon>Diphyllobothriidea</taxon>
        <taxon>Diphyllobothriidae</taxon>
        <taxon>Dibothriocephalus</taxon>
    </lineage>
</organism>
<accession>A0A3P7NDN6</accession>